<dbReference type="AlphaFoldDB" id="A0A1J7JXB7"/>
<reference evidence="1 2" key="1">
    <citation type="submission" date="2016-10" db="EMBL/GenBank/DDBJ databases">
        <title>Draft genome sequence of Coniochaeta ligniaria NRRL30616, a lignocellulolytic fungus for bioabatement of inhibitors in plant biomass hydrolysates.</title>
        <authorList>
            <consortium name="DOE Joint Genome Institute"/>
            <person name="Jimenez D.J."/>
            <person name="Hector R.E."/>
            <person name="Riley R."/>
            <person name="Sun H."/>
            <person name="Grigoriev I.V."/>
            <person name="Van Elsas J.D."/>
            <person name="Nichols N.N."/>
        </authorList>
    </citation>
    <scope>NUCLEOTIDE SEQUENCE [LARGE SCALE GENOMIC DNA]</scope>
    <source>
        <strain evidence="1 2">NRRL 30616</strain>
    </source>
</reference>
<dbReference type="Proteomes" id="UP000182658">
    <property type="component" value="Unassembled WGS sequence"/>
</dbReference>
<accession>A0A1J7JXB7</accession>
<dbReference type="EMBL" id="KV875093">
    <property type="protein sequence ID" value="OIW34720.1"/>
    <property type="molecule type" value="Genomic_DNA"/>
</dbReference>
<gene>
    <name evidence="1" type="ORF">CONLIGDRAFT_17442</name>
</gene>
<sequence>MIELCCRSSSKAESTYEVSAGNSVRPWQSLPHRVPAPTKLELRHKMANIRQYSLLNDRETFTSSFVSHVRLKFLGLANVSSLFCKCCSDRVQP</sequence>
<evidence type="ECO:0000313" key="2">
    <source>
        <dbReference type="Proteomes" id="UP000182658"/>
    </source>
</evidence>
<proteinExistence type="predicted"/>
<organism evidence="1 2">
    <name type="scientific">Coniochaeta ligniaria NRRL 30616</name>
    <dbReference type="NCBI Taxonomy" id="1408157"/>
    <lineage>
        <taxon>Eukaryota</taxon>
        <taxon>Fungi</taxon>
        <taxon>Dikarya</taxon>
        <taxon>Ascomycota</taxon>
        <taxon>Pezizomycotina</taxon>
        <taxon>Sordariomycetes</taxon>
        <taxon>Sordariomycetidae</taxon>
        <taxon>Coniochaetales</taxon>
        <taxon>Coniochaetaceae</taxon>
        <taxon>Coniochaeta</taxon>
    </lineage>
</organism>
<evidence type="ECO:0000313" key="1">
    <source>
        <dbReference type="EMBL" id="OIW34720.1"/>
    </source>
</evidence>
<name>A0A1J7JXB7_9PEZI</name>
<keyword evidence="2" id="KW-1185">Reference proteome</keyword>
<dbReference type="InParanoid" id="A0A1J7JXB7"/>
<protein>
    <submittedName>
        <fullName evidence="1">Uncharacterized protein</fullName>
    </submittedName>
</protein>